<dbReference type="NCBIfam" id="NF002469">
    <property type="entry name" value="PRK01712.1"/>
    <property type="match status" value="1"/>
</dbReference>
<dbReference type="PANTHER" id="PTHR34984:SF1">
    <property type="entry name" value="CARBON STORAGE REGULATOR"/>
    <property type="match status" value="1"/>
</dbReference>
<sequence>MLVLTRKVGESLIIGDNVVITVVSQKGGQVRLGIEAPASVSIQREEIVNTPKSTEAMPNLQSVTA</sequence>
<protein>
    <recommendedName>
        <fullName evidence="5">Translational regulator CsrA</fullName>
    </recommendedName>
    <alternativeName>
        <fullName evidence="5">Carbon storage regulator</fullName>
    </alternativeName>
</protein>
<name>A0A6F8PMJ1_9GAMM</name>
<dbReference type="HAMAP" id="MF_00167">
    <property type="entry name" value="CsrA"/>
    <property type="match status" value="1"/>
</dbReference>
<dbReference type="EMBL" id="AP021888">
    <property type="protein sequence ID" value="BBP43322.1"/>
    <property type="molecule type" value="Genomic_DNA"/>
</dbReference>
<dbReference type="PANTHER" id="PTHR34984">
    <property type="entry name" value="CARBON STORAGE REGULATOR"/>
    <property type="match status" value="1"/>
</dbReference>
<proteinExistence type="inferred from homology"/>
<dbReference type="GO" id="GO:0048027">
    <property type="term" value="F:mRNA 5'-UTR binding"/>
    <property type="evidence" value="ECO:0007669"/>
    <property type="project" value="UniProtKB-UniRule"/>
</dbReference>
<keyword evidence="5" id="KW-0678">Repressor</keyword>
<dbReference type="AlphaFoldDB" id="A0A6F8PMJ1"/>
<evidence type="ECO:0000313" key="7">
    <source>
        <dbReference type="Proteomes" id="UP000501466"/>
    </source>
</evidence>
<dbReference type="RefSeq" id="WP_173291137.1">
    <property type="nucleotide sequence ID" value="NZ_AP021888.1"/>
</dbReference>
<evidence type="ECO:0000256" key="1">
    <source>
        <dbReference type="ARBA" id="ARBA00022490"/>
    </source>
</evidence>
<reference evidence="7" key="1">
    <citation type="submission" date="2019-11" db="EMBL/GenBank/DDBJ databases">
        <title>Isolation and characterization of two novel species in the genus Thiomicrorhabdus.</title>
        <authorList>
            <person name="Mochizuki J."/>
            <person name="Kojima H."/>
            <person name="Fukui M."/>
        </authorList>
    </citation>
    <scope>NUCLEOTIDE SEQUENCE [LARGE SCALE GENOMIC DNA]</scope>
    <source>
        <strain evidence="7">AkT22</strain>
    </source>
</reference>
<dbReference type="GO" id="GO:0006402">
    <property type="term" value="P:mRNA catabolic process"/>
    <property type="evidence" value="ECO:0007669"/>
    <property type="project" value="InterPro"/>
</dbReference>
<evidence type="ECO:0000256" key="4">
    <source>
        <dbReference type="ARBA" id="ARBA00023159"/>
    </source>
</evidence>
<dbReference type="NCBIfam" id="TIGR00202">
    <property type="entry name" value="csrA"/>
    <property type="match status" value="1"/>
</dbReference>
<dbReference type="Pfam" id="PF02599">
    <property type="entry name" value="CsrA"/>
    <property type="match status" value="1"/>
</dbReference>
<comment type="subunit">
    <text evidence="5">Homodimer; the beta-strands of each monomer intercalate to form a hydrophobic core, while the alpha-helices form wings that extend away from the core.</text>
</comment>
<comment type="similarity">
    <text evidence="5">Belongs to the CsrA/RsmA family.</text>
</comment>
<gene>
    <name evidence="5 6" type="primary">csrA</name>
    <name evidence="6" type="ORF">THMIRHAT_10680</name>
</gene>
<evidence type="ECO:0000256" key="3">
    <source>
        <dbReference type="ARBA" id="ARBA00022884"/>
    </source>
</evidence>
<comment type="subcellular location">
    <subcellularLocation>
        <location evidence="5">Cytoplasm</location>
    </subcellularLocation>
</comment>
<dbReference type="GO" id="GO:0045947">
    <property type="term" value="P:negative regulation of translational initiation"/>
    <property type="evidence" value="ECO:0007669"/>
    <property type="project" value="UniProtKB-UniRule"/>
</dbReference>
<dbReference type="Proteomes" id="UP000501466">
    <property type="component" value="Chromosome"/>
</dbReference>
<dbReference type="GO" id="GO:0045948">
    <property type="term" value="P:positive regulation of translational initiation"/>
    <property type="evidence" value="ECO:0007669"/>
    <property type="project" value="UniProtKB-UniRule"/>
</dbReference>
<keyword evidence="7" id="KW-1185">Reference proteome</keyword>
<dbReference type="GO" id="GO:0006109">
    <property type="term" value="P:regulation of carbohydrate metabolic process"/>
    <property type="evidence" value="ECO:0007669"/>
    <property type="project" value="UniProtKB-UniRule"/>
</dbReference>
<dbReference type="SUPFAM" id="SSF117130">
    <property type="entry name" value="CsrA-like"/>
    <property type="match status" value="1"/>
</dbReference>
<keyword evidence="1 5" id="KW-0963">Cytoplasm</keyword>
<organism evidence="6 7">
    <name type="scientific">Thiosulfativibrio zosterae</name>
    <dbReference type="NCBI Taxonomy" id="2675053"/>
    <lineage>
        <taxon>Bacteria</taxon>
        <taxon>Pseudomonadati</taxon>
        <taxon>Pseudomonadota</taxon>
        <taxon>Gammaproteobacteria</taxon>
        <taxon>Thiotrichales</taxon>
        <taxon>Piscirickettsiaceae</taxon>
        <taxon>Thiosulfativibrio</taxon>
    </lineage>
</organism>
<dbReference type="GO" id="GO:0005829">
    <property type="term" value="C:cytosol"/>
    <property type="evidence" value="ECO:0007669"/>
    <property type="project" value="TreeGrafter"/>
</dbReference>
<evidence type="ECO:0000313" key="6">
    <source>
        <dbReference type="EMBL" id="BBP43322.1"/>
    </source>
</evidence>
<keyword evidence="3 5" id="KW-0694">RNA-binding</keyword>
<dbReference type="InterPro" id="IPR003751">
    <property type="entry name" value="CsrA"/>
</dbReference>
<dbReference type="Gene3D" id="2.60.40.4380">
    <property type="entry name" value="Translational regulator CsrA"/>
    <property type="match status" value="1"/>
</dbReference>
<evidence type="ECO:0000256" key="5">
    <source>
        <dbReference type="HAMAP-Rule" id="MF_00167"/>
    </source>
</evidence>
<accession>A0A6F8PMJ1</accession>
<keyword evidence="2 5" id="KW-0810">Translation regulation</keyword>
<keyword evidence="4 5" id="KW-0010">Activator</keyword>
<evidence type="ECO:0000256" key="2">
    <source>
        <dbReference type="ARBA" id="ARBA00022845"/>
    </source>
</evidence>
<comment type="function">
    <text evidence="5">A key translational regulator that binds mRNA to regulate translation initiation and/or mRNA stability. Mediates global changes in gene expression, shifting from rapid growth to stress survival by linking envelope stress, the stringent response and the catabolite repression systems. Usually binds in the 5'-UTR; binding at or near the Shine-Dalgarno sequence prevents ribosome-binding, repressing translation, binding elsewhere in the 5'-UTR can activate translation and/or stabilize the mRNA. Its function is antagonized by small RNA(s).</text>
</comment>
<dbReference type="InterPro" id="IPR036107">
    <property type="entry name" value="CsrA_sf"/>
</dbReference>
<dbReference type="KEGG" id="tzo:THMIRHAT_10680"/>